<gene>
    <name evidence="2" type="ORF">BaOVIS_028130</name>
</gene>
<feature type="region of interest" description="Disordered" evidence="1">
    <location>
        <begin position="28"/>
        <end position="85"/>
    </location>
</feature>
<dbReference type="EMBL" id="BLIY01000020">
    <property type="protein sequence ID" value="GFE55409.1"/>
    <property type="molecule type" value="Genomic_DNA"/>
</dbReference>
<feature type="compositionally biased region" description="Basic and acidic residues" evidence="1">
    <location>
        <begin position="66"/>
        <end position="76"/>
    </location>
</feature>
<sequence>MDHNAWPFSRHAIKRHIPWQLELIDTGASSASESDTDPDDSPYDSFDGLKHPGSISTGSKRVKSNRAGDLRQESTHLTRSQDVTQDTLSTHPLRIPLRRYAVSKKDTLDYLFSNWLRLLVSRWPTESGEISELLAEGNSLIGIQSRWLGNYECALLFRRFAIQTLKCPSSFRHLLEFVLRWWFCGKYGVHLSQFPHYGNSAVLNNAIVGIMSPFRSRAQVILTLLDIHSSLGVLFEGVLIQHCSLHRVNTIDSKSCNSLLLKMLPMLRHGCLETGLEPLCTKVTRFLVQSGHEAMLLDNGVTRSSFSGGGDTITVDHGGHVNSRNTNEHDVITRNTNEHEVNAVDNCKRDSVTLDDSCDILVDTPTSDDLLDNLWNSILCCNKDYILSRSNQVQDAHCGCASIILGTLVDLMSCAVERETLGEPTGSSHSLQHTSEIFSHFFSITAKRLIGFFAKWIESKCCLPLDSVDHRSGEPILCVTLASRILDNSLATTVIDHITSCMEFCDALDFQVPTCLTNFKKESAKTAATCDISEQAHVIAPSQSPFNDSADIDATHCIKEDQGSVSTTGLRPLGLTSHDSTLMSSFIRLYTKLHNSTDALFRAILDVLAGALLLIENRLIRDDVIIDEGYAQSIVASGLSLTQRGQYIAARLLSHHHWCIWSPDLQSCGAQFTVSQPVHCITTMHNFFCDAIGADTSIKFIPQLVMDDPCTGQLELRIPQHTAFHVLHHLCDTLESQTTCVGNIPVHTGTYSAATPYALVALAALMGASIKLAPIDPVSNSANIKICLNQAQPGIFTETLGSPHGDTGYDAILELLLRLLYAEISTDYTMALEYHSGDMVIYRTLVVHYLTKCILGPTRDTYKIFCATNEVRFDTFVRRLMRFVFFRVHATLMEPTHFESFMRTRVDYYHGNNPLEDGDIFDEINSGYIDLATEDDDLDQKQSDSPHIAAVDYGIFGFLEHSHNQTIDRRLFSTLVKPEQCDVYRDTGSPMQRATTQVTIHTPLNYCCTNNKGMHAERILFFESVFELYGHLRFCIDDHQLFQHNKVDRMLYQLLMHICHIDKSVSTQRNYEQNVIAKVEHLYETDTFGDIYPGTETITDPLLAADSDGHPSCHVNIDLLFLSRSKFTKRSYYIISRLAIEALVKWLSPESAACAVSRWAASVPLDTTSRVKSHKPETARSIVTMLTIGLLCHAALPPRDEMLSQVDSLVSAANVCFVNLKVSFDTVAFVENALDVDATDLSLPDMDNAAASDTNHHPRVKVELDEDGHCVQTLPPPLVKTERLSIAENLRQPLVDPASIPHHDSSLQPDVPRDPFWGRMRSYVPGELQMWKDQKLKQHRARRQRLAKLRNELKKNLLREGVHLLQTCVLFVHILGHLVLQGAERFRDLAGPCFDKSYTMESDTNNGILPGDTDKSSSLLLHSTDCTYAQPEDRSPRTTGAMHNDEGLDSVNPEAVFLNPGCDTNDQRMVPNPKDGHSVVESVINSCTTQDVDHCGTAVSIEISKEHTTVNDLNHETSNEHTTANDLLIEISKEHTPAKDMCLDAQHATGDSSSRLNDPKVRFEFNGMMQFVTLCCNTLESLFSACSAVSRSCVTGDLDVVVWDNDRLLATAEEELELLLHEISFLRDTVVDSVTPLQQWYHDAVDSGHFGGTFDDPLSGNIYPDSDDAHSFSDFEDDDLDSFIDFETDRHLGMVTSRHPPRRSAPRLNDVVLRSEWNCLIKSYLS</sequence>
<protein>
    <submittedName>
        <fullName evidence="2">Pyridoxamine 5-phosphate oxidase, putative</fullName>
    </submittedName>
</protein>
<proteinExistence type="predicted"/>
<name>A0A9W5WW01_BABOV</name>
<keyword evidence="3" id="KW-1185">Reference proteome</keyword>
<evidence type="ECO:0000313" key="3">
    <source>
        <dbReference type="Proteomes" id="UP001057455"/>
    </source>
</evidence>
<comment type="caution">
    <text evidence="2">The sequence shown here is derived from an EMBL/GenBank/DDBJ whole genome shotgun (WGS) entry which is preliminary data.</text>
</comment>
<reference evidence="2" key="1">
    <citation type="submission" date="2019-12" db="EMBL/GenBank/DDBJ databases">
        <title>Genome sequence of Babesia ovis.</title>
        <authorList>
            <person name="Yamagishi J."/>
            <person name="Sevinc F."/>
            <person name="Xuan X."/>
        </authorList>
    </citation>
    <scope>NUCLEOTIDE SEQUENCE</scope>
    <source>
        <strain evidence="2">Selcuk</strain>
    </source>
</reference>
<organism evidence="2 3">
    <name type="scientific">Babesia ovis</name>
    <dbReference type="NCBI Taxonomy" id="5869"/>
    <lineage>
        <taxon>Eukaryota</taxon>
        <taxon>Sar</taxon>
        <taxon>Alveolata</taxon>
        <taxon>Apicomplexa</taxon>
        <taxon>Aconoidasida</taxon>
        <taxon>Piroplasmida</taxon>
        <taxon>Babesiidae</taxon>
        <taxon>Babesia</taxon>
    </lineage>
</organism>
<evidence type="ECO:0000256" key="1">
    <source>
        <dbReference type="SAM" id="MobiDB-lite"/>
    </source>
</evidence>
<dbReference type="Proteomes" id="UP001057455">
    <property type="component" value="Unassembled WGS sequence"/>
</dbReference>
<accession>A0A9W5WW01</accession>
<dbReference type="OrthoDB" id="362011at2759"/>
<evidence type="ECO:0000313" key="2">
    <source>
        <dbReference type="EMBL" id="GFE55409.1"/>
    </source>
</evidence>